<dbReference type="Proteomes" id="UP000431826">
    <property type="component" value="Unassembled WGS sequence"/>
</dbReference>
<feature type="region of interest" description="Disordered" evidence="1">
    <location>
        <begin position="26"/>
        <end position="52"/>
    </location>
</feature>
<comment type="caution">
    <text evidence="2">The sequence shown here is derived from an EMBL/GenBank/DDBJ whole genome shotgun (WGS) entry which is preliminary data.</text>
</comment>
<dbReference type="EMBL" id="BLIR01000001">
    <property type="protein sequence ID" value="GFE37279.1"/>
    <property type="molecule type" value="Genomic_DNA"/>
</dbReference>
<sequence length="99" mass="10851">MDGPGPKPRRCGACRTLPRLRVRLPATARRLSRRALPPPSLSSHAKEGADSPQLITLRYERAQRSAWSPPFAIDAAGEHRPAEIADPRGLRGEPGKRRG</sequence>
<proteinExistence type="predicted"/>
<protein>
    <submittedName>
        <fullName evidence="2">Uncharacterized protein</fullName>
    </submittedName>
</protein>
<evidence type="ECO:0000313" key="2">
    <source>
        <dbReference type="EMBL" id="GFE37279.1"/>
    </source>
</evidence>
<reference evidence="2 3" key="1">
    <citation type="submission" date="2019-12" db="EMBL/GenBank/DDBJ databases">
        <title>Whole genome shotgun sequence of Streptomyces tubercidicus NBRC 13090.</title>
        <authorList>
            <person name="Ichikawa N."/>
            <person name="Kimura A."/>
            <person name="Kitahashi Y."/>
            <person name="Komaki H."/>
            <person name="Tamura T."/>
        </authorList>
    </citation>
    <scope>NUCLEOTIDE SEQUENCE [LARGE SCALE GENOMIC DNA]</scope>
    <source>
        <strain evidence="2 3">NBRC 13090</strain>
    </source>
</reference>
<organism evidence="2 3">
    <name type="scientific">Streptomyces tubercidicus</name>
    <dbReference type="NCBI Taxonomy" id="47759"/>
    <lineage>
        <taxon>Bacteria</taxon>
        <taxon>Bacillati</taxon>
        <taxon>Actinomycetota</taxon>
        <taxon>Actinomycetes</taxon>
        <taxon>Kitasatosporales</taxon>
        <taxon>Streptomycetaceae</taxon>
        <taxon>Streptomyces</taxon>
    </lineage>
</organism>
<gene>
    <name evidence="2" type="ORF">Stube_19520</name>
</gene>
<name>A0A640UNJ3_9ACTN</name>
<evidence type="ECO:0000256" key="1">
    <source>
        <dbReference type="SAM" id="MobiDB-lite"/>
    </source>
</evidence>
<keyword evidence="3" id="KW-1185">Reference proteome</keyword>
<feature type="compositionally biased region" description="Basic and acidic residues" evidence="1">
    <location>
        <begin position="76"/>
        <end position="99"/>
    </location>
</feature>
<evidence type="ECO:0000313" key="3">
    <source>
        <dbReference type="Proteomes" id="UP000431826"/>
    </source>
</evidence>
<accession>A0A640UNJ3</accession>
<feature type="region of interest" description="Disordered" evidence="1">
    <location>
        <begin position="70"/>
        <end position="99"/>
    </location>
</feature>
<dbReference type="AlphaFoldDB" id="A0A640UNJ3"/>